<reference evidence="5 6" key="1">
    <citation type="submission" date="2019-03" db="EMBL/GenBank/DDBJ databases">
        <authorList>
            <person name="Gaulin E."/>
            <person name="Dumas B."/>
        </authorList>
    </citation>
    <scope>NUCLEOTIDE SEQUENCE [LARGE SCALE GENOMIC DNA]</scope>
    <source>
        <strain evidence="5">CBS 568.67</strain>
    </source>
</reference>
<gene>
    <name evidence="5" type="primary">Aste57867_18589</name>
    <name evidence="4" type="ORF">As57867_018527</name>
    <name evidence="5" type="ORF">ASTE57867_18589</name>
</gene>
<feature type="signal peptide" evidence="3">
    <location>
        <begin position="1"/>
        <end position="19"/>
    </location>
</feature>
<keyword evidence="3" id="KW-0732">Signal</keyword>
<sequence>MKIGYLLATLVALSGTTNARELNYGATTTTPCPTTPAPPAGYGNNYNDNNYHPTDAPPANAYTTTRAPTTTTTPKPTPAPTRTPRPTPAPGLVEFNRFWNTQAYCDAELALTQCLLDCNVVSDFATSQRVVNCVQYFASLLCNDIPAGGYDNGRVCVGNNEHDHHHHHHVDHHSHDATDAAAVAAAAAIAAQDAKQQCTNDAVVAALYTISEIQAITIGDESTPVNLFLASNRDTFTLLKSTVASYAVTAYGSCATGSLLQFADAYATKRYFGDDVNTCLNSILRTCTNHDLSVQDNLQENNYLPHINQLLTGGNIVVGPDGGDPSPELTLFGELISSAANGGTEAVGTTTVTYTPHGNAPNTATFNVRTDWWSPLNARASDTLAPDDTTELPVVVDAGFQTSHLAIDLPGTPLADLAFHFPAVTYNFGDGTFSPATYGPNTTASQFPEGTLLDPLTPPGGIQDTCERFYTLSLIAYFAGVDTGDYCFTIDGYSVTFLESATTVDLRYTPIPPADGAQCDPSNQDGALGYILSNIETDIDAYNALVGDPTATAAQIAAASTQLALDQATYLSLNSQPWTCPQAYALSWDDVAYCPRHLAQFEMHTRCCRSFASLLATKQNILRHVERGCHDHKYNVKVPAALAGDLEYTATVVSQSQNGELTTDFQNPNAAWPSVGLIDKTFLSWSILAAATTNLTQAQFADFEAALAYLGVPDAALTADFELHYDPNTHQVFGDHTPFQPPPVNVSLYLSQNVYTQALNQSSDVGVDWSSIIPLVPNPDTCYNPSCLLSRYIDCAERPPSDNYHAHNKYIPPYYTSFLETQSTSSNWALLSASGFVGGVLVVALAQVVLQARATGRRDEVSYHHIM</sequence>
<protein>
    <submittedName>
        <fullName evidence="5">Aste57867_18589 protein</fullName>
    </submittedName>
</protein>
<keyword evidence="2" id="KW-1133">Transmembrane helix</keyword>
<dbReference type="EMBL" id="CAADRA010006420">
    <property type="protein sequence ID" value="VFT95324.1"/>
    <property type="molecule type" value="Genomic_DNA"/>
</dbReference>
<feature type="compositionally biased region" description="Pro residues" evidence="1">
    <location>
        <begin position="75"/>
        <end position="89"/>
    </location>
</feature>
<feature type="compositionally biased region" description="Low complexity" evidence="1">
    <location>
        <begin position="40"/>
        <end position="74"/>
    </location>
</feature>
<keyword evidence="2" id="KW-0812">Transmembrane</keyword>
<evidence type="ECO:0000313" key="6">
    <source>
        <dbReference type="Proteomes" id="UP000332933"/>
    </source>
</evidence>
<feature type="region of interest" description="Disordered" evidence="1">
    <location>
        <begin position="23"/>
        <end position="90"/>
    </location>
</feature>
<reference evidence="4" key="2">
    <citation type="submission" date="2019-06" db="EMBL/GenBank/DDBJ databases">
        <title>Genomics analysis of Aphanomyces spp. identifies a new class of oomycete effector associated with host adaptation.</title>
        <authorList>
            <person name="Gaulin E."/>
        </authorList>
    </citation>
    <scope>NUCLEOTIDE SEQUENCE</scope>
    <source>
        <strain evidence="4">CBS 578.67</strain>
    </source>
</reference>
<dbReference type="OrthoDB" id="72309at2759"/>
<dbReference type="EMBL" id="VJMH01006399">
    <property type="protein sequence ID" value="KAF0689999.1"/>
    <property type="molecule type" value="Genomic_DNA"/>
</dbReference>
<organism evidence="5 6">
    <name type="scientific">Aphanomyces stellatus</name>
    <dbReference type="NCBI Taxonomy" id="120398"/>
    <lineage>
        <taxon>Eukaryota</taxon>
        <taxon>Sar</taxon>
        <taxon>Stramenopiles</taxon>
        <taxon>Oomycota</taxon>
        <taxon>Saprolegniomycetes</taxon>
        <taxon>Saprolegniales</taxon>
        <taxon>Verrucalvaceae</taxon>
        <taxon>Aphanomyces</taxon>
    </lineage>
</organism>
<evidence type="ECO:0000256" key="2">
    <source>
        <dbReference type="SAM" id="Phobius"/>
    </source>
</evidence>
<evidence type="ECO:0000256" key="1">
    <source>
        <dbReference type="SAM" id="MobiDB-lite"/>
    </source>
</evidence>
<accession>A0A485LCC1</accession>
<evidence type="ECO:0000256" key="3">
    <source>
        <dbReference type="SAM" id="SignalP"/>
    </source>
</evidence>
<dbReference type="AlphaFoldDB" id="A0A485LCC1"/>
<dbReference type="Proteomes" id="UP000332933">
    <property type="component" value="Unassembled WGS sequence"/>
</dbReference>
<evidence type="ECO:0000313" key="5">
    <source>
        <dbReference type="EMBL" id="VFT95324.1"/>
    </source>
</evidence>
<keyword evidence="2" id="KW-0472">Membrane</keyword>
<feature type="chain" id="PRO_5036116437" evidence="3">
    <location>
        <begin position="20"/>
        <end position="867"/>
    </location>
</feature>
<name>A0A485LCC1_9STRA</name>
<feature type="transmembrane region" description="Helical" evidence="2">
    <location>
        <begin position="828"/>
        <end position="850"/>
    </location>
</feature>
<keyword evidence="6" id="KW-1185">Reference proteome</keyword>
<evidence type="ECO:0000313" key="4">
    <source>
        <dbReference type="EMBL" id="KAF0689999.1"/>
    </source>
</evidence>
<proteinExistence type="predicted"/>